<dbReference type="Proteomes" id="UP000053573">
    <property type="component" value="Unassembled WGS sequence"/>
</dbReference>
<comment type="caution">
    <text evidence="1">The sequence shown here is derived from an EMBL/GenBank/DDBJ whole genome shotgun (WGS) entry which is preliminary data.</text>
</comment>
<proteinExistence type="predicted"/>
<evidence type="ECO:0000313" key="2">
    <source>
        <dbReference type="Proteomes" id="UP000053573"/>
    </source>
</evidence>
<keyword evidence="2" id="KW-1185">Reference proteome</keyword>
<reference evidence="2" key="1">
    <citation type="journal article" date="2015" name="PLoS Genet.">
        <title>The dynamic genome and transcriptome of the human fungal pathogen Blastomyces and close relative Emmonsia.</title>
        <authorList>
            <person name="Munoz J.F."/>
            <person name="Gauthier G.M."/>
            <person name="Desjardins C.A."/>
            <person name="Gallo J.E."/>
            <person name="Holder J."/>
            <person name="Sullivan T.D."/>
            <person name="Marty A.J."/>
            <person name="Carmen J.C."/>
            <person name="Chen Z."/>
            <person name="Ding L."/>
            <person name="Gujja S."/>
            <person name="Magrini V."/>
            <person name="Misas E."/>
            <person name="Mitreva M."/>
            <person name="Priest M."/>
            <person name="Saif S."/>
            <person name="Whiston E.A."/>
            <person name="Young S."/>
            <person name="Zeng Q."/>
            <person name="Goldman W.E."/>
            <person name="Mardis E.R."/>
            <person name="Taylor J.W."/>
            <person name="McEwen J.G."/>
            <person name="Clay O.K."/>
            <person name="Klein B.S."/>
            <person name="Cuomo C.A."/>
        </authorList>
    </citation>
    <scope>NUCLEOTIDE SEQUENCE [LARGE SCALE GENOMIC DNA]</scope>
    <source>
        <strain evidence="2">UAMH 139</strain>
    </source>
</reference>
<dbReference type="EMBL" id="LDEV01002381">
    <property type="protein sequence ID" value="KLJ09288.1"/>
    <property type="molecule type" value="Genomic_DNA"/>
</dbReference>
<gene>
    <name evidence="1" type="ORF">EMPG_15283</name>
</gene>
<organism evidence="1 2">
    <name type="scientific">Blastomyces silverae</name>
    <dbReference type="NCBI Taxonomy" id="2060906"/>
    <lineage>
        <taxon>Eukaryota</taxon>
        <taxon>Fungi</taxon>
        <taxon>Dikarya</taxon>
        <taxon>Ascomycota</taxon>
        <taxon>Pezizomycotina</taxon>
        <taxon>Eurotiomycetes</taxon>
        <taxon>Eurotiomycetidae</taxon>
        <taxon>Onygenales</taxon>
        <taxon>Ajellomycetaceae</taxon>
        <taxon>Blastomyces</taxon>
    </lineage>
</organism>
<evidence type="ECO:0000313" key="1">
    <source>
        <dbReference type="EMBL" id="KLJ09288.1"/>
    </source>
</evidence>
<sequence length="60" mass="6420">MAMAMEWVPPIQAMGIRALTPPRASSQLILPLDTSNPLMTLVSSPQRNSCSLIPAQTTSP</sequence>
<protein>
    <submittedName>
        <fullName evidence="1">Uncharacterized protein</fullName>
    </submittedName>
</protein>
<accession>A0A0H1BDX1</accession>
<name>A0A0H1BDX1_9EURO</name>
<dbReference type="AlphaFoldDB" id="A0A0H1BDX1"/>